<evidence type="ECO:0000313" key="3">
    <source>
        <dbReference type="Proteomes" id="UP000054359"/>
    </source>
</evidence>
<feature type="compositionally biased region" description="Low complexity" evidence="1">
    <location>
        <begin position="157"/>
        <end position="166"/>
    </location>
</feature>
<dbReference type="OrthoDB" id="6511316at2759"/>
<proteinExistence type="predicted"/>
<evidence type="ECO:0000313" key="2">
    <source>
        <dbReference type="EMBL" id="KFM79781.1"/>
    </source>
</evidence>
<evidence type="ECO:0000256" key="1">
    <source>
        <dbReference type="SAM" id="MobiDB-lite"/>
    </source>
</evidence>
<reference evidence="2 3" key="1">
    <citation type="submission" date="2013-11" db="EMBL/GenBank/DDBJ databases">
        <title>Genome sequencing of Stegodyphus mimosarum.</title>
        <authorList>
            <person name="Bechsgaard J."/>
        </authorList>
    </citation>
    <scope>NUCLEOTIDE SEQUENCE [LARGE SCALE GENOMIC DNA]</scope>
</reference>
<organism evidence="2 3">
    <name type="scientific">Stegodyphus mimosarum</name>
    <name type="common">African social velvet spider</name>
    <dbReference type="NCBI Taxonomy" id="407821"/>
    <lineage>
        <taxon>Eukaryota</taxon>
        <taxon>Metazoa</taxon>
        <taxon>Ecdysozoa</taxon>
        <taxon>Arthropoda</taxon>
        <taxon>Chelicerata</taxon>
        <taxon>Arachnida</taxon>
        <taxon>Araneae</taxon>
        <taxon>Araneomorphae</taxon>
        <taxon>Entelegynae</taxon>
        <taxon>Eresoidea</taxon>
        <taxon>Eresidae</taxon>
        <taxon>Stegodyphus</taxon>
    </lineage>
</organism>
<protein>
    <recommendedName>
        <fullName evidence="4">CUE domain-containing protein</fullName>
    </recommendedName>
</protein>
<name>A0A087UQZ2_STEMI</name>
<feature type="region of interest" description="Disordered" evidence="1">
    <location>
        <begin position="147"/>
        <end position="177"/>
    </location>
</feature>
<dbReference type="EMBL" id="KK121135">
    <property type="protein sequence ID" value="KFM79781.1"/>
    <property type="molecule type" value="Genomic_DNA"/>
</dbReference>
<gene>
    <name evidence="2" type="ORF">X975_27067</name>
</gene>
<dbReference type="AlphaFoldDB" id="A0A087UQZ2"/>
<dbReference type="Proteomes" id="UP000054359">
    <property type="component" value="Unassembled WGS sequence"/>
</dbReference>
<keyword evidence="3" id="KW-1185">Reference proteome</keyword>
<sequence>MSENYTSHSNIFDVSVPLRNEVAEKSKLSQLKCAVDCDSNVKSSEIRNEVSADLEKKDELINANNYPLQNVYSDLNICVVEPLSITEETGTIKSENFSEPTVPKPQRLGKNLPLMFSRNSTNNAHMKEKLEILETPVTFDNSIEWETVSSKSDTPTDDNSSQNSNSEIENLPKPQRNIHDMQDVFKFKNKAQNSCDSGKVQNINDIKTEENKEQNTNSPVARYNYNTKIWIPHFLKNVEKIDSDWKFPDFASPNIDNEEKEEETTISVKTSCTQTEPNDFVIICKLENGSLSDCPSEYRILICNESKMIDEFWEKCSSDIAYDNIPQSAKFEKSTSTADLACDSEKYEKLSHLHECFPDISEEDLLHLLDICHGDESWLSNILLEWGYKYNVQNPKENEVSCANDVEEPKFNINLLSDSNLKNSEEEICSIDNQEKSKNVVFNENCEECSDNLKKTSLLEIQ</sequence>
<feature type="non-terminal residue" evidence="2">
    <location>
        <position position="462"/>
    </location>
</feature>
<dbReference type="CDD" id="cd14279">
    <property type="entry name" value="CUE"/>
    <property type="match status" value="1"/>
</dbReference>
<evidence type="ECO:0008006" key="4">
    <source>
        <dbReference type="Google" id="ProtNLM"/>
    </source>
</evidence>
<accession>A0A087UQZ2</accession>